<dbReference type="PANTHER" id="PTHR30251:SF4">
    <property type="entry name" value="SLR1668 PROTEIN"/>
    <property type="match status" value="1"/>
</dbReference>
<accession>A0ABS7HBI4</accession>
<feature type="signal peptide" evidence="1">
    <location>
        <begin position="1"/>
        <end position="22"/>
    </location>
</feature>
<evidence type="ECO:0000313" key="4">
    <source>
        <dbReference type="Proteomes" id="UP000757604"/>
    </source>
</evidence>
<organism evidence="3 4">
    <name type="scientific">Rhizobium herbae</name>
    <dbReference type="NCBI Taxonomy" id="508661"/>
    <lineage>
        <taxon>Bacteria</taxon>
        <taxon>Pseudomonadati</taxon>
        <taxon>Pseudomonadota</taxon>
        <taxon>Alphaproteobacteria</taxon>
        <taxon>Hyphomicrobiales</taxon>
        <taxon>Rhizobiaceae</taxon>
        <taxon>Rhizobium/Agrobacterium group</taxon>
        <taxon>Rhizobium</taxon>
    </lineage>
</organism>
<feature type="chain" id="PRO_5045836906" evidence="1">
    <location>
        <begin position="23"/>
        <end position="243"/>
    </location>
</feature>
<feature type="domain" description="Pili assembly chaperone N-terminal" evidence="2">
    <location>
        <begin position="27"/>
        <end position="142"/>
    </location>
</feature>
<dbReference type="SUPFAM" id="SSF49354">
    <property type="entry name" value="PapD-like"/>
    <property type="match status" value="1"/>
</dbReference>
<dbReference type="InterPro" id="IPR016147">
    <property type="entry name" value="Pili_assmbl_chaperone_N"/>
</dbReference>
<dbReference type="InterPro" id="IPR050643">
    <property type="entry name" value="Periplasmic_pilus_chap"/>
</dbReference>
<comment type="caution">
    <text evidence="3">The sequence shown here is derived from an EMBL/GenBank/DDBJ whole genome shotgun (WGS) entry which is preliminary data.</text>
</comment>
<dbReference type="InterPro" id="IPR013783">
    <property type="entry name" value="Ig-like_fold"/>
</dbReference>
<dbReference type="RefSeq" id="WP_220372445.1">
    <property type="nucleotide sequence ID" value="NZ_JAEUAO010000003.1"/>
</dbReference>
<evidence type="ECO:0000256" key="1">
    <source>
        <dbReference type="SAM" id="SignalP"/>
    </source>
</evidence>
<dbReference type="Proteomes" id="UP000757604">
    <property type="component" value="Unassembled WGS sequence"/>
</dbReference>
<reference evidence="3 4" key="1">
    <citation type="journal article" date="2021" name="MBio">
        <title>Poor Competitiveness of Bradyrhizobium in Pigeon Pea Root Colonization in Indian Soils.</title>
        <authorList>
            <person name="Chalasani D."/>
            <person name="Basu A."/>
            <person name="Pullabhotla S.V.S.R.N."/>
            <person name="Jorrin B."/>
            <person name="Neal A.L."/>
            <person name="Poole P.S."/>
            <person name="Podile A.R."/>
            <person name="Tkacz A."/>
        </authorList>
    </citation>
    <scope>NUCLEOTIDE SEQUENCE [LARGE SCALE GENOMIC DNA]</scope>
    <source>
        <strain evidence="3 4">HU44</strain>
    </source>
</reference>
<dbReference type="EMBL" id="JAEUAO010000003">
    <property type="protein sequence ID" value="MBW9064459.1"/>
    <property type="molecule type" value="Genomic_DNA"/>
</dbReference>
<evidence type="ECO:0000259" key="2">
    <source>
        <dbReference type="Pfam" id="PF00345"/>
    </source>
</evidence>
<name>A0ABS7HBI4_9HYPH</name>
<dbReference type="InterPro" id="IPR008962">
    <property type="entry name" value="PapD-like_sf"/>
</dbReference>
<keyword evidence="1" id="KW-0732">Signal</keyword>
<keyword evidence="4" id="KW-1185">Reference proteome</keyword>
<evidence type="ECO:0000313" key="3">
    <source>
        <dbReference type="EMBL" id="MBW9064459.1"/>
    </source>
</evidence>
<sequence>MKGFFGGLAAAMVCYCATTAMAAAASLQVAPVLLDVAAPGAATSATVRNLGNKPINVQVRVFRWVQRDGAERLEPTDAVVASPPSLQLPAAQDYLVRIVRTAKSPVQGEEDYRLVIDELPSAPRRAGTVAVVVRHVIPMFFHQSDLGPADVEWNLLRGRRGYVLQGKNRGASYLRVATVSVADGAGTSISFGKGLLGYILPGSTMQWPAAASTRNFAPGKTVTVRGQSQIGALDASASVKVQR</sequence>
<dbReference type="Gene3D" id="2.60.40.10">
    <property type="entry name" value="Immunoglobulins"/>
    <property type="match status" value="1"/>
</dbReference>
<dbReference type="Pfam" id="PF00345">
    <property type="entry name" value="PapD_N"/>
    <property type="match status" value="1"/>
</dbReference>
<dbReference type="PANTHER" id="PTHR30251">
    <property type="entry name" value="PILUS ASSEMBLY CHAPERONE"/>
    <property type="match status" value="1"/>
</dbReference>
<proteinExistence type="predicted"/>
<gene>
    <name evidence="3" type="ORF">JNB71_14115</name>
</gene>
<protein>
    <submittedName>
        <fullName evidence="3">Molecular chaperone</fullName>
    </submittedName>
</protein>